<reference evidence="7 8" key="1">
    <citation type="submission" date="2018-08" db="EMBL/GenBank/DDBJ databases">
        <title>Aphanomyces genome sequencing and annotation.</title>
        <authorList>
            <person name="Minardi D."/>
            <person name="Oidtmann B."/>
            <person name="Van Der Giezen M."/>
            <person name="Studholme D.J."/>
        </authorList>
    </citation>
    <scope>NUCLEOTIDE SEQUENCE [LARGE SCALE GENOMIC DNA]</scope>
    <source>
        <strain evidence="7 8">NJM0002</strain>
    </source>
</reference>
<keyword evidence="3 4" id="KW-0268">Exocytosis</keyword>
<comment type="function">
    <text evidence="4">Component of the exocyst complex.</text>
</comment>
<evidence type="ECO:0000256" key="4">
    <source>
        <dbReference type="RuleBase" id="RU365026"/>
    </source>
</evidence>
<dbReference type="Pfam" id="PF03081">
    <property type="entry name" value="Exo70_C"/>
    <property type="match status" value="1"/>
</dbReference>
<dbReference type="EMBL" id="QUSY01000015">
    <property type="protein sequence ID" value="RHY34882.1"/>
    <property type="molecule type" value="Genomic_DNA"/>
</dbReference>
<dbReference type="Gene3D" id="1.20.1280.170">
    <property type="entry name" value="Exocyst complex component Exo70"/>
    <property type="match status" value="2"/>
</dbReference>
<name>A0A3R6VTR8_9STRA</name>
<dbReference type="VEuPathDB" id="FungiDB:H310_01723"/>
<dbReference type="GO" id="GO:0015031">
    <property type="term" value="P:protein transport"/>
    <property type="evidence" value="ECO:0007669"/>
    <property type="project" value="UniProtKB-KW"/>
</dbReference>
<comment type="similarity">
    <text evidence="1 4">Belongs to the EXO70 family.</text>
</comment>
<dbReference type="SUPFAM" id="SSF74788">
    <property type="entry name" value="Cullin repeat-like"/>
    <property type="match status" value="1"/>
</dbReference>
<evidence type="ECO:0000259" key="6">
    <source>
        <dbReference type="Pfam" id="PF03081"/>
    </source>
</evidence>
<dbReference type="PANTHER" id="PTHR12542">
    <property type="entry name" value="EXOCYST COMPLEX PROTEIN EXO70"/>
    <property type="match status" value="1"/>
</dbReference>
<keyword evidence="8" id="KW-1185">Reference proteome</keyword>
<proteinExistence type="inferred from homology"/>
<dbReference type="GO" id="GO:0006887">
    <property type="term" value="P:exocytosis"/>
    <property type="evidence" value="ECO:0007669"/>
    <property type="project" value="UniProtKB-KW"/>
</dbReference>
<feature type="domain" description="Exocyst complex subunit Exo70 C-terminal" evidence="6">
    <location>
        <begin position="392"/>
        <end position="574"/>
    </location>
</feature>
<evidence type="ECO:0000256" key="3">
    <source>
        <dbReference type="ARBA" id="ARBA00022483"/>
    </source>
</evidence>
<dbReference type="InterPro" id="IPR016159">
    <property type="entry name" value="Cullin_repeat-like_dom_sf"/>
</dbReference>
<gene>
    <name evidence="7" type="ORF">DYB32_002404</name>
</gene>
<dbReference type="InterPro" id="IPR046364">
    <property type="entry name" value="Exo70_C"/>
</dbReference>
<evidence type="ECO:0000313" key="8">
    <source>
        <dbReference type="Proteomes" id="UP000285060"/>
    </source>
</evidence>
<evidence type="ECO:0000256" key="5">
    <source>
        <dbReference type="SAM" id="MobiDB-lite"/>
    </source>
</evidence>
<keyword evidence="4" id="KW-0653">Protein transport</keyword>
<dbReference type="AlphaFoldDB" id="A0A3R6VTR8"/>
<accession>A0A3R6VTR8</accession>
<dbReference type="Proteomes" id="UP000285060">
    <property type="component" value="Unassembled WGS sequence"/>
</dbReference>
<evidence type="ECO:0000313" key="7">
    <source>
        <dbReference type="EMBL" id="RHY34882.1"/>
    </source>
</evidence>
<evidence type="ECO:0000256" key="2">
    <source>
        <dbReference type="ARBA" id="ARBA00022448"/>
    </source>
</evidence>
<dbReference type="GO" id="GO:0000145">
    <property type="term" value="C:exocyst"/>
    <property type="evidence" value="ECO:0007669"/>
    <property type="project" value="InterPro"/>
</dbReference>
<feature type="region of interest" description="Disordered" evidence="5">
    <location>
        <begin position="164"/>
        <end position="186"/>
    </location>
</feature>
<sequence>MDDGLRRLVESAQDEADEMLESDDLLRGLIVLSSSYARYSFVAASGTNDSLSRLSWSECWGDDMLEWMGRHELRDSKARSIATAGSMVLTTRAKYDQDEYVKAMQRLLQSISFMESHRGYEGCGKALEHARQVLSHAQVKCKADIVNDIGLFGRYSTVALTKVSDPAEPDESGAAGERQQYTVTASHPSDADVTKVNSLIQCLLGTGYVPRQLLLEYGEKRLKHIKDFFKDKAKIDMVRLSRSTAQDSKESIGRYLDSLVFVIKTEKALSSKLFPNEDLSHAALSCTIAPLLETLTNDVNGRRSPPSWPPQHPHKDEVFRPLDLHYLFKDKSAAFKEALQLVGLIGKMEEGLAVTSKQTLAQFKHDIGESLAQDKVGLRDGNAHATKGARDDLRALFTLNNVVYVSQSLKQLGGDVQTVVTAALQQTIQPKVAALGDKALHEFLQWSYDDFDATLADPKGKLQYNRNSDVLTLESGRLLKEKFTVSRHSPVAHELLWTWPQKFNALLDELVAHQQAFTVPDGDLRQTLAAAALHRIVPTYTAFYDNRYSIVHFSKKHMDKYVKYTPAKVEGMLRQLFQGSHALPSTSFST</sequence>
<dbReference type="PANTHER" id="PTHR12542:SF41">
    <property type="entry name" value="EXOCYST COMPLEX COMPONENT 7"/>
    <property type="match status" value="1"/>
</dbReference>
<dbReference type="GO" id="GO:0005546">
    <property type="term" value="F:phosphatidylinositol-4,5-bisphosphate binding"/>
    <property type="evidence" value="ECO:0007669"/>
    <property type="project" value="InterPro"/>
</dbReference>
<comment type="caution">
    <text evidence="7">The sequence shown here is derived from an EMBL/GenBank/DDBJ whole genome shotgun (WGS) entry which is preliminary data.</text>
</comment>
<dbReference type="InterPro" id="IPR004140">
    <property type="entry name" value="Exo70"/>
</dbReference>
<organism evidence="7 8">
    <name type="scientific">Aphanomyces invadans</name>
    <dbReference type="NCBI Taxonomy" id="157072"/>
    <lineage>
        <taxon>Eukaryota</taxon>
        <taxon>Sar</taxon>
        <taxon>Stramenopiles</taxon>
        <taxon>Oomycota</taxon>
        <taxon>Saprolegniomycetes</taxon>
        <taxon>Saprolegniales</taxon>
        <taxon>Verrucalvaceae</taxon>
        <taxon>Aphanomyces</taxon>
    </lineage>
</organism>
<evidence type="ECO:0000256" key="1">
    <source>
        <dbReference type="ARBA" id="ARBA00006756"/>
    </source>
</evidence>
<keyword evidence="2 4" id="KW-0813">Transport</keyword>
<protein>
    <recommendedName>
        <fullName evidence="4">Exocyst subunit Exo70 family protein</fullName>
    </recommendedName>
</protein>